<comment type="caution">
    <text evidence="1">The sequence shown here is derived from an EMBL/GenBank/DDBJ whole genome shotgun (WGS) entry which is preliminary data.</text>
</comment>
<reference evidence="1 2" key="1">
    <citation type="submission" date="2016-11" db="EMBL/GenBank/DDBJ databases">
        <title>The macronuclear genome of Stentor coeruleus: a giant cell with tiny introns.</title>
        <authorList>
            <person name="Slabodnick M."/>
            <person name="Ruby J.G."/>
            <person name="Reiff S.B."/>
            <person name="Swart E.C."/>
            <person name="Gosai S."/>
            <person name="Prabakaran S."/>
            <person name="Witkowska E."/>
            <person name="Larue G.E."/>
            <person name="Fisher S."/>
            <person name="Freeman R.M."/>
            <person name="Gunawardena J."/>
            <person name="Chu W."/>
            <person name="Stover N.A."/>
            <person name="Gregory B.D."/>
            <person name="Nowacki M."/>
            <person name="Derisi J."/>
            <person name="Roy S.W."/>
            <person name="Marshall W.F."/>
            <person name="Sood P."/>
        </authorList>
    </citation>
    <scope>NUCLEOTIDE SEQUENCE [LARGE SCALE GENOMIC DNA]</scope>
    <source>
        <strain evidence="1">WM001</strain>
    </source>
</reference>
<evidence type="ECO:0000313" key="1">
    <source>
        <dbReference type="EMBL" id="OMJ78475.1"/>
    </source>
</evidence>
<accession>A0A1R2BPG7</accession>
<gene>
    <name evidence="1" type="ORF">SteCoe_21719</name>
</gene>
<dbReference type="AlphaFoldDB" id="A0A1R2BPG7"/>
<keyword evidence="2" id="KW-1185">Reference proteome</keyword>
<evidence type="ECO:0000313" key="2">
    <source>
        <dbReference type="Proteomes" id="UP000187209"/>
    </source>
</evidence>
<dbReference type="Proteomes" id="UP000187209">
    <property type="component" value="Unassembled WGS sequence"/>
</dbReference>
<proteinExistence type="predicted"/>
<sequence>MCAWMKWMPSPDQLKTEPYKKFIEEITEQNAFNTKTPSTEKKEFFVSTYKEPNKKQYLEDLRNQIDSKTFKKQEELAEKKSPGICKDFSGYPDRPVTPKLVKRQAELQTMKKLKHDLDNQTAYVTNQTKALEMEEKEKINSILIEDWKKHQEYEDYKKSKKNNEQSTLTESWNKTISLKKTSHSSNIQNPKDALYTRNSYNQQQSLMSFPNPNKSPLITNVRDGSRSLYDQDQANDKKSLSVIESKINKILEAARNLRNEQSNLMVISRPKVSIINGGRRHYSPGSSINFS</sequence>
<organism evidence="1 2">
    <name type="scientific">Stentor coeruleus</name>
    <dbReference type="NCBI Taxonomy" id="5963"/>
    <lineage>
        <taxon>Eukaryota</taxon>
        <taxon>Sar</taxon>
        <taxon>Alveolata</taxon>
        <taxon>Ciliophora</taxon>
        <taxon>Postciliodesmatophora</taxon>
        <taxon>Heterotrichea</taxon>
        <taxon>Heterotrichida</taxon>
        <taxon>Stentoridae</taxon>
        <taxon>Stentor</taxon>
    </lineage>
</organism>
<name>A0A1R2BPG7_9CILI</name>
<protein>
    <submittedName>
        <fullName evidence="1">Uncharacterized protein</fullName>
    </submittedName>
</protein>
<dbReference type="EMBL" id="MPUH01000520">
    <property type="protein sequence ID" value="OMJ78475.1"/>
    <property type="molecule type" value="Genomic_DNA"/>
</dbReference>